<keyword evidence="8 18" id="KW-0547">Nucleotide-binding</keyword>
<evidence type="ECO:0000256" key="16">
    <source>
        <dbReference type="ARBA" id="ARBA00079592"/>
    </source>
</evidence>
<evidence type="ECO:0000313" key="21">
    <source>
        <dbReference type="Proteomes" id="UP000366051"/>
    </source>
</evidence>
<evidence type="ECO:0000256" key="15">
    <source>
        <dbReference type="ARBA" id="ARBA00042864"/>
    </source>
</evidence>
<keyword evidence="6 17" id="KW-0436">Ligase</keyword>
<dbReference type="PANTHER" id="PTHR43472:SF1">
    <property type="entry name" value="PHOSPHORIBOSYLAMINE--GLYCINE LIGASE, CHLOROPLASTIC"/>
    <property type="match status" value="1"/>
</dbReference>
<evidence type="ECO:0000256" key="14">
    <source>
        <dbReference type="ARBA" id="ARBA00042242"/>
    </source>
</evidence>
<dbReference type="HAMAP" id="MF_00138">
    <property type="entry name" value="GARS"/>
    <property type="match status" value="1"/>
</dbReference>
<proteinExistence type="inferred from homology"/>
<keyword evidence="21" id="KW-1185">Reference proteome</keyword>
<dbReference type="GO" id="GO:0009113">
    <property type="term" value="P:purine nucleobase biosynthetic process"/>
    <property type="evidence" value="ECO:0007669"/>
    <property type="project" value="InterPro"/>
</dbReference>
<evidence type="ECO:0000256" key="7">
    <source>
        <dbReference type="ARBA" id="ARBA00022723"/>
    </source>
</evidence>
<sequence>MKPLKAQGMKVLVVGGGGREHALVWKLAQSPRVEKIYCAPGNAGIAQLAQSVDIKADDVSALLSFAWENKIDLTVVGPEAPLAAAIVDTFQAHDIAIFGPSQAAAEIEGSKAFSKDLMQKYHIPTAAYGVFTEVEPALAFIDQLASTQPAQSPCPCVVKADGLAAGKGVIVAASVEEAKEAVRSMLEGNSFGEAGSRVVIEEYMEGEEVSILAFTDGDVIVPMVSAQDHKRIFDNDEGPNTGGMGAYSPAPVYTEELAPIVEEKILKPTIEAMKAEGRPYVGVLYAGLMITQEGPKVLEYNARFGDPETQPVLMRLESDLVDIIEAILQKKLDQQTIRWSEDATVCVVVSAKGYPSDYEKGQVITGLDDVLDNVQIFHAGTTEADGNIVTAGGRVLGITAKGKDIREAIELVYRQTEKTTFAGAHYRKDIGRRALERLS</sequence>
<dbReference type="EC" id="6.3.4.13" evidence="4 17"/>
<evidence type="ECO:0000256" key="17">
    <source>
        <dbReference type="HAMAP-Rule" id="MF_00138"/>
    </source>
</evidence>
<evidence type="ECO:0000256" key="5">
    <source>
        <dbReference type="ARBA" id="ARBA00020605"/>
    </source>
</evidence>
<keyword evidence="10 18" id="KW-0067">ATP-binding</keyword>
<evidence type="ECO:0000256" key="12">
    <source>
        <dbReference type="ARBA" id="ARBA00023211"/>
    </source>
</evidence>
<dbReference type="FunFam" id="3.40.50.20:FF:000006">
    <property type="entry name" value="Phosphoribosylamine--glycine ligase, chloroplastic"/>
    <property type="match status" value="1"/>
</dbReference>
<evidence type="ECO:0000256" key="3">
    <source>
        <dbReference type="ARBA" id="ARBA00005174"/>
    </source>
</evidence>
<dbReference type="Gene3D" id="3.30.470.20">
    <property type="entry name" value="ATP-grasp fold, B domain"/>
    <property type="match status" value="1"/>
</dbReference>
<keyword evidence="12" id="KW-0464">Manganese</keyword>
<dbReference type="Gene3D" id="3.40.50.20">
    <property type="match status" value="1"/>
</dbReference>
<keyword evidence="11" id="KW-0460">Magnesium</keyword>
<dbReference type="InterPro" id="IPR011054">
    <property type="entry name" value="Rudment_hybrid_motif"/>
</dbReference>
<evidence type="ECO:0000256" key="2">
    <source>
        <dbReference type="ARBA" id="ARBA00001946"/>
    </source>
</evidence>
<evidence type="ECO:0000313" key="20">
    <source>
        <dbReference type="EMBL" id="QGG46290.1"/>
    </source>
</evidence>
<dbReference type="SMART" id="SM01210">
    <property type="entry name" value="GARS_C"/>
    <property type="match status" value="1"/>
</dbReference>
<evidence type="ECO:0000256" key="11">
    <source>
        <dbReference type="ARBA" id="ARBA00022842"/>
    </source>
</evidence>
<dbReference type="InterPro" id="IPR000115">
    <property type="entry name" value="PRibGlycinamide_synth"/>
</dbReference>
<dbReference type="Proteomes" id="UP000366051">
    <property type="component" value="Chromosome"/>
</dbReference>
<dbReference type="SUPFAM" id="SSF56059">
    <property type="entry name" value="Glutathione synthetase ATP-binding domain-like"/>
    <property type="match status" value="1"/>
</dbReference>
<comment type="cofactor">
    <cofactor evidence="2">
        <name>Mg(2+)</name>
        <dbReference type="ChEBI" id="CHEBI:18420"/>
    </cofactor>
</comment>
<dbReference type="SUPFAM" id="SSF51246">
    <property type="entry name" value="Rudiment single hybrid motif"/>
    <property type="match status" value="1"/>
</dbReference>
<dbReference type="Pfam" id="PF01071">
    <property type="entry name" value="GARS_A"/>
    <property type="match status" value="1"/>
</dbReference>
<dbReference type="SMART" id="SM01209">
    <property type="entry name" value="GARS_A"/>
    <property type="match status" value="1"/>
</dbReference>
<dbReference type="InterPro" id="IPR037123">
    <property type="entry name" value="PRibGlycinamide_synth_C_sf"/>
</dbReference>
<evidence type="ECO:0000256" key="18">
    <source>
        <dbReference type="PROSITE-ProRule" id="PRU00409"/>
    </source>
</evidence>
<evidence type="ECO:0000256" key="1">
    <source>
        <dbReference type="ARBA" id="ARBA00001936"/>
    </source>
</evidence>
<dbReference type="PROSITE" id="PS00184">
    <property type="entry name" value="GARS"/>
    <property type="match status" value="1"/>
</dbReference>
<dbReference type="EMBL" id="CP045875">
    <property type="protein sequence ID" value="QGG46290.1"/>
    <property type="molecule type" value="Genomic_DNA"/>
</dbReference>
<dbReference type="AlphaFoldDB" id="A0A5Q2N1Q5"/>
<protein>
    <recommendedName>
        <fullName evidence="5 17">Phosphoribosylamine--glycine ligase</fullName>
        <ecNumber evidence="4 17">6.3.4.13</ecNumber>
    </recommendedName>
    <alternativeName>
        <fullName evidence="16 17">GARS</fullName>
    </alternativeName>
    <alternativeName>
        <fullName evidence="14 17">Glycinamide ribonucleotide synthetase</fullName>
    </alternativeName>
    <alternativeName>
        <fullName evidence="15 17">Phosphoribosylglycinamide synthetase</fullName>
    </alternativeName>
</protein>
<dbReference type="GO" id="GO:0046872">
    <property type="term" value="F:metal ion binding"/>
    <property type="evidence" value="ECO:0007669"/>
    <property type="project" value="UniProtKB-KW"/>
</dbReference>
<evidence type="ECO:0000256" key="8">
    <source>
        <dbReference type="ARBA" id="ARBA00022741"/>
    </source>
</evidence>
<keyword evidence="7" id="KW-0479">Metal-binding</keyword>
<dbReference type="PANTHER" id="PTHR43472">
    <property type="entry name" value="PHOSPHORIBOSYLAMINE--GLYCINE LIGASE"/>
    <property type="match status" value="1"/>
</dbReference>
<dbReference type="InterPro" id="IPR020559">
    <property type="entry name" value="PRibGlycinamide_synth_CS"/>
</dbReference>
<dbReference type="GO" id="GO:0006189">
    <property type="term" value="P:'de novo' IMP biosynthetic process"/>
    <property type="evidence" value="ECO:0007669"/>
    <property type="project" value="UniProtKB-UniRule"/>
</dbReference>
<evidence type="ECO:0000259" key="19">
    <source>
        <dbReference type="PROSITE" id="PS50975"/>
    </source>
</evidence>
<reference evidence="21" key="1">
    <citation type="submission" date="2019-11" db="EMBL/GenBank/DDBJ databases">
        <title>Genome sequence of Heliorestis convoluta strain HH, an alkaliphilic and minimalistic phototrophic bacterium from a soda lake in Egypt.</title>
        <authorList>
            <person name="Dewey E.D."/>
            <person name="Stokes L.M."/>
            <person name="Burchell B.M."/>
            <person name="Shaffer K.N."/>
            <person name="Huntington A.M."/>
            <person name="Baker J.M."/>
            <person name="Nadendla S."/>
            <person name="Giglio M.G."/>
            <person name="Touchman J.W."/>
            <person name="Blankenship R.E."/>
            <person name="Madigan M.T."/>
            <person name="Sattley W.M."/>
        </authorList>
    </citation>
    <scope>NUCLEOTIDE SEQUENCE [LARGE SCALE GENOMIC DNA]</scope>
    <source>
        <strain evidence="21">HH</strain>
    </source>
</reference>
<dbReference type="Gene3D" id="3.30.1490.20">
    <property type="entry name" value="ATP-grasp fold, A domain"/>
    <property type="match status" value="1"/>
</dbReference>
<dbReference type="InterPro" id="IPR020560">
    <property type="entry name" value="PRibGlycinamide_synth_C-dom"/>
</dbReference>
<comment type="similarity">
    <text evidence="13 17">Belongs to the GARS family.</text>
</comment>
<dbReference type="FunFam" id="3.30.470.20:FF:000031">
    <property type="entry name" value="Phosphoribosylamine--glycine ligase"/>
    <property type="match status" value="1"/>
</dbReference>
<dbReference type="Pfam" id="PF02843">
    <property type="entry name" value="GARS_C"/>
    <property type="match status" value="1"/>
</dbReference>
<evidence type="ECO:0000256" key="4">
    <source>
        <dbReference type="ARBA" id="ARBA00013255"/>
    </source>
</evidence>
<dbReference type="Pfam" id="PF02844">
    <property type="entry name" value="GARS_N"/>
    <property type="match status" value="1"/>
</dbReference>
<dbReference type="NCBIfam" id="TIGR00877">
    <property type="entry name" value="purD"/>
    <property type="match status" value="1"/>
</dbReference>
<dbReference type="KEGG" id="hcv:FTV88_0111"/>
<evidence type="ECO:0000256" key="9">
    <source>
        <dbReference type="ARBA" id="ARBA00022755"/>
    </source>
</evidence>
<dbReference type="InterPro" id="IPR013815">
    <property type="entry name" value="ATP_grasp_subdomain_1"/>
</dbReference>
<dbReference type="FunFam" id="3.30.1490.20:FF:000006">
    <property type="entry name" value="phosphoribosylamine--glycine ligase, chloroplastic-like"/>
    <property type="match status" value="1"/>
</dbReference>
<dbReference type="InterPro" id="IPR020561">
    <property type="entry name" value="PRibGlycinamid_synth_ATP-grasp"/>
</dbReference>
<dbReference type="InterPro" id="IPR011761">
    <property type="entry name" value="ATP-grasp"/>
</dbReference>
<keyword evidence="9 17" id="KW-0658">Purine biosynthesis</keyword>
<organism evidence="20 21">
    <name type="scientific">Heliorestis convoluta</name>
    <dbReference type="NCBI Taxonomy" id="356322"/>
    <lineage>
        <taxon>Bacteria</taxon>
        <taxon>Bacillati</taxon>
        <taxon>Bacillota</taxon>
        <taxon>Clostridia</taxon>
        <taxon>Eubacteriales</taxon>
        <taxon>Heliobacteriaceae</taxon>
        <taxon>Heliorestis</taxon>
    </lineage>
</organism>
<name>A0A5Q2N1Q5_9FIRM</name>
<evidence type="ECO:0000256" key="10">
    <source>
        <dbReference type="ARBA" id="ARBA00022840"/>
    </source>
</evidence>
<comment type="cofactor">
    <cofactor evidence="1">
        <name>Mn(2+)</name>
        <dbReference type="ChEBI" id="CHEBI:29035"/>
    </cofactor>
</comment>
<dbReference type="Gene3D" id="3.90.600.10">
    <property type="entry name" value="Phosphoribosylglycinamide synthetase, C-terminal domain"/>
    <property type="match status" value="1"/>
</dbReference>
<dbReference type="InterPro" id="IPR020562">
    <property type="entry name" value="PRibGlycinamide_synth_N"/>
</dbReference>
<evidence type="ECO:0000256" key="6">
    <source>
        <dbReference type="ARBA" id="ARBA00022598"/>
    </source>
</evidence>
<dbReference type="InterPro" id="IPR016185">
    <property type="entry name" value="PreATP-grasp_dom_sf"/>
</dbReference>
<dbReference type="PROSITE" id="PS50975">
    <property type="entry name" value="ATP_GRASP"/>
    <property type="match status" value="1"/>
</dbReference>
<accession>A0A5Q2N1Q5</accession>
<dbReference type="GO" id="GO:0005524">
    <property type="term" value="F:ATP binding"/>
    <property type="evidence" value="ECO:0007669"/>
    <property type="project" value="UniProtKB-UniRule"/>
</dbReference>
<dbReference type="UniPathway" id="UPA00074">
    <property type="reaction ID" value="UER00125"/>
</dbReference>
<feature type="domain" description="ATP-grasp" evidence="19">
    <location>
        <begin position="115"/>
        <end position="329"/>
    </location>
</feature>
<dbReference type="SUPFAM" id="SSF52440">
    <property type="entry name" value="PreATP-grasp domain"/>
    <property type="match status" value="1"/>
</dbReference>
<gene>
    <name evidence="17 20" type="primary">purD</name>
    <name evidence="20" type="ORF">FTV88_0111</name>
</gene>
<dbReference type="GO" id="GO:0004637">
    <property type="term" value="F:phosphoribosylamine-glycine ligase activity"/>
    <property type="evidence" value="ECO:0007669"/>
    <property type="project" value="UniProtKB-UniRule"/>
</dbReference>
<comment type="pathway">
    <text evidence="3 17">Purine metabolism; IMP biosynthesis via de novo pathway; N(1)-(5-phospho-D-ribosyl)glycinamide from 5-phospho-alpha-D-ribose 1-diphosphate: step 2/2.</text>
</comment>
<dbReference type="FunFam" id="3.90.600.10:FF:000001">
    <property type="entry name" value="Trifunctional purine biosynthetic protein adenosine-3"/>
    <property type="match status" value="1"/>
</dbReference>
<comment type="catalytic activity">
    <reaction evidence="17">
        <text>5-phospho-beta-D-ribosylamine + glycine + ATP = N(1)-(5-phospho-beta-D-ribosyl)glycinamide + ADP + phosphate + H(+)</text>
        <dbReference type="Rhea" id="RHEA:17453"/>
        <dbReference type="ChEBI" id="CHEBI:15378"/>
        <dbReference type="ChEBI" id="CHEBI:30616"/>
        <dbReference type="ChEBI" id="CHEBI:43474"/>
        <dbReference type="ChEBI" id="CHEBI:57305"/>
        <dbReference type="ChEBI" id="CHEBI:58681"/>
        <dbReference type="ChEBI" id="CHEBI:143788"/>
        <dbReference type="ChEBI" id="CHEBI:456216"/>
        <dbReference type="EC" id="6.3.4.13"/>
    </reaction>
</comment>
<evidence type="ECO:0000256" key="13">
    <source>
        <dbReference type="ARBA" id="ARBA00038345"/>
    </source>
</evidence>